<dbReference type="Proteomes" id="UP000177062">
    <property type="component" value="Unassembled WGS sequence"/>
</dbReference>
<dbReference type="EMBL" id="MHIT01000032">
    <property type="protein sequence ID" value="OGY56153.1"/>
    <property type="molecule type" value="Genomic_DNA"/>
</dbReference>
<protein>
    <submittedName>
        <fullName evidence="3">Uncharacterized protein</fullName>
    </submittedName>
</protein>
<evidence type="ECO:0000313" key="3">
    <source>
        <dbReference type="EMBL" id="OGY56153.1"/>
    </source>
</evidence>
<feature type="transmembrane region" description="Helical" evidence="2">
    <location>
        <begin position="57"/>
        <end position="74"/>
    </location>
</feature>
<reference evidence="3 4" key="1">
    <citation type="journal article" date="2016" name="Nat. Commun.">
        <title>Thousands of microbial genomes shed light on interconnected biogeochemical processes in an aquifer system.</title>
        <authorList>
            <person name="Anantharaman K."/>
            <person name="Brown C.T."/>
            <person name="Hug L.A."/>
            <person name="Sharon I."/>
            <person name="Castelle C.J."/>
            <person name="Probst A.J."/>
            <person name="Thomas B.C."/>
            <person name="Singh A."/>
            <person name="Wilkins M.J."/>
            <person name="Karaoz U."/>
            <person name="Brodie E.L."/>
            <person name="Williams K.H."/>
            <person name="Hubbard S.S."/>
            <person name="Banfield J.F."/>
        </authorList>
    </citation>
    <scope>NUCLEOTIDE SEQUENCE [LARGE SCALE GENOMIC DNA]</scope>
</reference>
<comment type="caution">
    <text evidence="3">The sequence shown here is derived from an EMBL/GenBank/DDBJ whole genome shotgun (WGS) entry which is preliminary data.</text>
</comment>
<accession>A0A1G1YUV2</accession>
<evidence type="ECO:0000256" key="1">
    <source>
        <dbReference type="SAM" id="MobiDB-lite"/>
    </source>
</evidence>
<keyword evidence="2" id="KW-0812">Transmembrane</keyword>
<organism evidence="3 4">
    <name type="scientific">Candidatus Colwellbacteria bacterium RBG_13_48_8</name>
    <dbReference type="NCBI Taxonomy" id="1797685"/>
    <lineage>
        <taxon>Bacteria</taxon>
        <taxon>Candidatus Colwelliibacteriota</taxon>
    </lineage>
</organism>
<gene>
    <name evidence="3" type="ORF">A2Y84_00870</name>
</gene>
<feature type="compositionally biased region" description="Acidic residues" evidence="1">
    <location>
        <begin position="28"/>
        <end position="43"/>
    </location>
</feature>
<feature type="compositionally biased region" description="Acidic residues" evidence="1">
    <location>
        <begin position="11"/>
        <end position="21"/>
    </location>
</feature>
<evidence type="ECO:0000313" key="4">
    <source>
        <dbReference type="Proteomes" id="UP000177062"/>
    </source>
</evidence>
<feature type="transmembrane region" description="Helical" evidence="2">
    <location>
        <begin position="80"/>
        <end position="107"/>
    </location>
</feature>
<keyword evidence="2" id="KW-1133">Transmembrane helix</keyword>
<evidence type="ECO:0000256" key="2">
    <source>
        <dbReference type="SAM" id="Phobius"/>
    </source>
</evidence>
<sequence length="172" mass="19039">MTLLEEAPPREDDDTYRDEGEDFKAWEEELSNDGGGEEDESGEEGGKEGKQAIEKKRISFVEAMFMVLLVTLPLDTVEVLVNLLIPGISIILIPWDLAVLGIVQFYLHIKGGRWEHALVGNVAEMLPIIDFLPIRTVTFMISVYKTNHPKGGLISKIAEKTKMGKGIKEGGA</sequence>
<keyword evidence="2" id="KW-0472">Membrane</keyword>
<name>A0A1G1YUV2_9BACT</name>
<proteinExistence type="predicted"/>
<feature type="region of interest" description="Disordered" evidence="1">
    <location>
        <begin position="1"/>
        <end position="50"/>
    </location>
</feature>
<dbReference type="AlphaFoldDB" id="A0A1G1YUV2"/>